<protein>
    <submittedName>
        <fullName evidence="2">Uncharacterized protein</fullName>
    </submittedName>
</protein>
<dbReference type="AlphaFoldDB" id="A0AAV9VV18"/>
<reference evidence="2 3" key="1">
    <citation type="submission" date="2023-08" db="EMBL/GenBank/DDBJ databases">
        <authorList>
            <person name="Palmer J.M."/>
        </authorList>
    </citation>
    <scope>NUCLEOTIDE SEQUENCE [LARGE SCALE GENOMIC DNA]</scope>
    <source>
        <strain evidence="2 3">TWF481</strain>
    </source>
</reference>
<keyword evidence="3" id="KW-1185">Reference proteome</keyword>
<feature type="chain" id="PRO_5043609040" evidence="1">
    <location>
        <begin position="20"/>
        <end position="169"/>
    </location>
</feature>
<sequence>MSPYSFFLSLFLLLTAVLSHPLKNPDAPIQSKSFSASGNALSNIKVHDLATSNENLGSRPRDLARDGILPKFVRFESWTQIFDPNKPPKAVPPLANTNFGQMMKKFSLNALQDGPAPTESQPKLKRRNPIVPLTIEEWTEAFEIWRKGLFAPSGSPRDVNAPADGKSKF</sequence>
<accession>A0AAV9VV18</accession>
<evidence type="ECO:0000256" key="1">
    <source>
        <dbReference type="SAM" id="SignalP"/>
    </source>
</evidence>
<proteinExistence type="predicted"/>
<dbReference type="EMBL" id="JAVHJL010000011">
    <property type="protein sequence ID" value="KAK6496206.1"/>
    <property type="molecule type" value="Genomic_DNA"/>
</dbReference>
<keyword evidence="1" id="KW-0732">Signal</keyword>
<organism evidence="2 3">
    <name type="scientific">Arthrobotrys musiformis</name>
    <dbReference type="NCBI Taxonomy" id="47236"/>
    <lineage>
        <taxon>Eukaryota</taxon>
        <taxon>Fungi</taxon>
        <taxon>Dikarya</taxon>
        <taxon>Ascomycota</taxon>
        <taxon>Pezizomycotina</taxon>
        <taxon>Orbiliomycetes</taxon>
        <taxon>Orbiliales</taxon>
        <taxon>Orbiliaceae</taxon>
        <taxon>Arthrobotrys</taxon>
    </lineage>
</organism>
<comment type="caution">
    <text evidence="2">The sequence shown here is derived from an EMBL/GenBank/DDBJ whole genome shotgun (WGS) entry which is preliminary data.</text>
</comment>
<dbReference type="Proteomes" id="UP001370758">
    <property type="component" value="Unassembled WGS sequence"/>
</dbReference>
<name>A0AAV9VV18_9PEZI</name>
<evidence type="ECO:0000313" key="3">
    <source>
        <dbReference type="Proteomes" id="UP001370758"/>
    </source>
</evidence>
<evidence type="ECO:0000313" key="2">
    <source>
        <dbReference type="EMBL" id="KAK6496206.1"/>
    </source>
</evidence>
<feature type="signal peptide" evidence="1">
    <location>
        <begin position="1"/>
        <end position="19"/>
    </location>
</feature>
<gene>
    <name evidence="2" type="ORF">TWF481_002230</name>
</gene>